<keyword evidence="8" id="KW-1185">Reference proteome</keyword>
<comment type="pathway">
    <text evidence="4 5">Purine metabolism; IMP biosynthesis via de novo pathway; 5-amino-1-(5-phospho-D-ribosyl)imidazole-4-carboxylate from 5-amino-1-(5-phospho-D-ribosyl)imidazole (N5-CAIR route): step 1/2.</text>
</comment>
<gene>
    <name evidence="4 5" type="primary">purK</name>
    <name evidence="7" type="ORF">BFC17_06815</name>
</gene>
<evidence type="ECO:0000259" key="6">
    <source>
        <dbReference type="PROSITE" id="PS50975"/>
    </source>
</evidence>
<feature type="binding site" evidence="4">
    <location>
        <begin position="173"/>
        <end position="176"/>
    </location>
    <ligand>
        <name>ATP</name>
        <dbReference type="ChEBI" id="CHEBI:30616"/>
    </ligand>
</feature>
<dbReference type="RefSeq" id="WP_070178405.1">
    <property type="nucleotide sequence ID" value="NZ_BMJR01000007.1"/>
</dbReference>
<comment type="function">
    <text evidence="4">Catalyzes the ATP-dependent conversion of 5-aminoimidazole ribonucleotide (AIR) and HCO(3)(-) to N5-carboxyaminoimidazole ribonucleotide (N5-CAIR).</text>
</comment>
<feature type="binding site" evidence="4">
    <location>
        <position position="93"/>
    </location>
    <ligand>
        <name>ATP</name>
        <dbReference type="ChEBI" id="CHEBI:30616"/>
    </ligand>
</feature>
<dbReference type="InterPro" id="IPR016185">
    <property type="entry name" value="PreATP-grasp_dom_sf"/>
</dbReference>
<dbReference type="InterPro" id="IPR054350">
    <property type="entry name" value="PurT/PurK_preATP-grasp"/>
</dbReference>
<proteinExistence type="inferred from homology"/>
<keyword evidence="4 5" id="KW-0436">Ligase</keyword>
<dbReference type="OrthoDB" id="9804625at2"/>
<dbReference type="PROSITE" id="PS50975">
    <property type="entry name" value="ATP_GRASP"/>
    <property type="match status" value="1"/>
</dbReference>
<dbReference type="InterPro" id="IPR005875">
    <property type="entry name" value="PurK"/>
</dbReference>
<evidence type="ECO:0000313" key="8">
    <source>
        <dbReference type="Proteomes" id="UP000176037"/>
    </source>
</evidence>
<dbReference type="GO" id="GO:0006189">
    <property type="term" value="P:'de novo' IMP biosynthetic process"/>
    <property type="evidence" value="ECO:0007669"/>
    <property type="project" value="UniProtKB-UniRule"/>
</dbReference>
<dbReference type="SUPFAM" id="SSF51246">
    <property type="entry name" value="Rudiment single hybrid motif"/>
    <property type="match status" value="1"/>
</dbReference>
<dbReference type="Gene3D" id="3.40.50.20">
    <property type="match status" value="1"/>
</dbReference>
<keyword evidence="2 4" id="KW-0658">Purine biosynthesis</keyword>
<feature type="binding site" evidence="4">
    <location>
        <begin position="258"/>
        <end position="259"/>
    </location>
    <ligand>
        <name>ATP</name>
        <dbReference type="ChEBI" id="CHEBI:30616"/>
    </ligand>
</feature>
<dbReference type="Pfam" id="PF02222">
    <property type="entry name" value="ATP-grasp"/>
    <property type="match status" value="1"/>
</dbReference>
<protein>
    <recommendedName>
        <fullName evidence="4 5">N5-carboxyaminoimidazole ribonucleotide synthase</fullName>
        <shortName evidence="4 5">N5-CAIR synthase</shortName>
        <ecNumber evidence="4 5">6.3.4.18</ecNumber>
    </recommendedName>
    <alternativeName>
        <fullName evidence="4 5">5-(carboxyamino)imidazole ribonucleotide synthetase</fullName>
    </alternativeName>
</protein>
<comment type="similarity">
    <text evidence="4 5">Belongs to the PurK/PurT family.</text>
</comment>
<keyword evidence="1 4" id="KW-0547">Nucleotide-binding</keyword>
<dbReference type="Pfam" id="PF17769">
    <property type="entry name" value="PurK_C"/>
    <property type="match status" value="1"/>
</dbReference>
<name>A0A1E8F921_9ALTE</name>
<dbReference type="PANTHER" id="PTHR11609:SF5">
    <property type="entry name" value="PHOSPHORIBOSYLAMINOIMIDAZOLE CARBOXYLASE"/>
    <property type="match status" value="1"/>
</dbReference>
<feature type="binding site" evidence="4">
    <location>
        <position position="204"/>
    </location>
    <ligand>
        <name>ATP</name>
        <dbReference type="ChEBI" id="CHEBI:30616"/>
    </ligand>
</feature>
<sequence>MQVLVYGAGQLAQMMYLDGAALGINVMAVDVNNNTVVHPVSKSPLDCTLEQAIELADALTVEFEHVPETLLEQAQASGKLYPGIEAILVGADRVREKQLLSGLDIPNCPYQIVDDLAQLDECVARLGERLIIKASRDGYDGYGQWRLKAASDLPALKTQLANLDLQAVPLVVEKMLNFDREVSLIGARSKSGEVVVYPLAENLHHEGQLHVSVAPATNSTEALTEQACDIFTKLVNGMDYVGVLAVELFQCGDELLVNELAPRVHNSGHWSQAGSPTSQFENNLRAVLDLPLGLAVNTGGEASVSAMINIIGCDDHKLALLGIGGTHLHWYGKTVRPKRKMGHINVTASDYAALGEKLSALAGYLSLEHFPQLQEEAARLAASN</sequence>
<reference evidence="7 8" key="1">
    <citation type="submission" date="2016-09" db="EMBL/GenBank/DDBJ databases">
        <title>Alteromonas lipolytica, a new species isolated from sea water.</title>
        <authorList>
            <person name="Wu Y.-H."/>
            <person name="Cheng H."/>
            <person name="Xu X.-W."/>
        </authorList>
    </citation>
    <scope>NUCLEOTIDE SEQUENCE [LARGE SCALE GENOMIC DNA]</scope>
    <source>
        <strain evidence="7 8">JW12</strain>
    </source>
</reference>
<dbReference type="NCBIfam" id="NF004679">
    <property type="entry name" value="PRK06019.1-5"/>
    <property type="match status" value="1"/>
</dbReference>
<evidence type="ECO:0000256" key="2">
    <source>
        <dbReference type="ARBA" id="ARBA00022755"/>
    </source>
</evidence>
<dbReference type="Proteomes" id="UP000176037">
    <property type="component" value="Unassembled WGS sequence"/>
</dbReference>
<feature type="binding site" evidence="4">
    <location>
        <begin position="138"/>
        <end position="144"/>
    </location>
    <ligand>
        <name>ATP</name>
        <dbReference type="ChEBI" id="CHEBI:30616"/>
    </ligand>
</feature>
<dbReference type="InterPro" id="IPR011054">
    <property type="entry name" value="Rudment_hybrid_motif"/>
</dbReference>
<feature type="binding site" evidence="4">
    <location>
        <position position="133"/>
    </location>
    <ligand>
        <name>ATP</name>
        <dbReference type="ChEBI" id="CHEBI:30616"/>
    </ligand>
</feature>
<dbReference type="GO" id="GO:0004638">
    <property type="term" value="F:phosphoribosylaminoimidazole carboxylase activity"/>
    <property type="evidence" value="ECO:0007669"/>
    <property type="project" value="InterPro"/>
</dbReference>
<dbReference type="SUPFAM" id="SSF52440">
    <property type="entry name" value="PreATP-grasp domain"/>
    <property type="match status" value="1"/>
</dbReference>
<dbReference type="GO" id="GO:0046872">
    <property type="term" value="F:metal ion binding"/>
    <property type="evidence" value="ECO:0007669"/>
    <property type="project" value="InterPro"/>
</dbReference>
<evidence type="ECO:0000256" key="4">
    <source>
        <dbReference type="HAMAP-Rule" id="MF_01928"/>
    </source>
</evidence>
<dbReference type="NCBIfam" id="TIGR01161">
    <property type="entry name" value="purK"/>
    <property type="match status" value="1"/>
</dbReference>
<evidence type="ECO:0000256" key="5">
    <source>
        <dbReference type="RuleBase" id="RU361200"/>
    </source>
</evidence>
<accession>A0A1E8F921</accession>
<dbReference type="SUPFAM" id="SSF56059">
    <property type="entry name" value="Glutathione synthetase ATP-binding domain-like"/>
    <property type="match status" value="1"/>
</dbReference>
<feature type="domain" description="ATP-grasp" evidence="6">
    <location>
        <begin position="97"/>
        <end position="288"/>
    </location>
</feature>
<evidence type="ECO:0000256" key="1">
    <source>
        <dbReference type="ARBA" id="ARBA00022741"/>
    </source>
</evidence>
<dbReference type="EC" id="6.3.4.18" evidence="4 5"/>
<dbReference type="HAMAP" id="MF_01928">
    <property type="entry name" value="PurK"/>
    <property type="match status" value="1"/>
</dbReference>
<dbReference type="InterPro" id="IPR013815">
    <property type="entry name" value="ATP_grasp_subdomain_1"/>
</dbReference>
<feature type="binding site" evidence="4">
    <location>
        <position position="181"/>
    </location>
    <ligand>
        <name>ATP</name>
        <dbReference type="ChEBI" id="CHEBI:30616"/>
    </ligand>
</feature>
<dbReference type="GO" id="GO:0034028">
    <property type="term" value="F:5-(carboxyamino)imidazole ribonucleotide synthase activity"/>
    <property type="evidence" value="ECO:0007669"/>
    <property type="project" value="UniProtKB-UniRule"/>
</dbReference>
<keyword evidence="3 4" id="KW-0067">ATP-binding</keyword>
<dbReference type="Gene3D" id="3.30.470.20">
    <property type="entry name" value="ATP-grasp fold, B domain"/>
    <property type="match status" value="1"/>
</dbReference>
<comment type="function">
    <text evidence="5">Catalyzes the ATP-dependent conversion of 5-aminoimidazole ribonucleotide (AIR) and HCO(3)- to N5-carboxyaminoimidazole ribonucleotide (N5-CAIR).</text>
</comment>
<dbReference type="InterPro" id="IPR011761">
    <property type="entry name" value="ATP-grasp"/>
</dbReference>
<dbReference type="GO" id="GO:0005829">
    <property type="term" value="C:cytosol"/>
    <property type="evidence" value="ECO:0007669"/>
    <property type="project" value="TreeGrafter"/>
</dbReference>
<dbReference type="InterPro" id="IPR040686">
    <property type="entry name" value="PurK_C"/>
</dbReference>
<comment type="subunit">
    <text evidence="4 5">Homodimer.</text>
</comment>
<evidence type="ECO:0000256" key="3">
    <source>
        <dbReference type="ARBA" id="ARBA00022840"/>
    </source>
</evidence>
<dbReference type="Pfam" id="PF22660">
    <property type="entry name" value="RS_preATP-grasp-like"/>
    <property type="match status" value="1"/>
</dbReference>
<comment type="caution">
    <text evidence="7">The sequence shown here is derived from an EMBL/GenBank/DDBJ whole genome shotgun (WGS) entry which is preliminary data.</text>
</comment>
<dbReference type="STRING" id="1856405.BFC17_06815"/>
<dbReference type="PANTHER" id="PTHR11609">
    <property type="entry name" value="PURINE BIOSYNTHESIS PROTEIN 6/7, PUR6/7"/>
    <property type="match status" value="1"/>
</dbReference>
<evidence type="ECO:0000313" key="7">
    <source>
        <dbReference type="EMBL" id="OFI32421.1"/>
    </source>
</evidence>
<dbReference type="EMBL" id="MJIC01000017">
    <property type="protein sequence ID" value="OFI32421.1"/>
    <property type="molecule type" value="Genomic_DNA"/>
</dbReference>
<dbReference type="Gene3D" id="3.30.1490.20">
    <property type="entry name" value="ATP-grasp fold, A domain"/>
    <property type="match status" value="1"/>
</dbReference>
<dbReference type="UniPathway" id="UPA00074">
    <property type="reaction ID" value="UER00942"/>
</dbReference>
<dbReference type="InterPro" id="IPR003135">
    <property type="entry name" value="ATP-grasp_carboxylate-amine"/>
</dbReference>
<dbReference type="GO" id="GO:0005524">
    <property type="term" value="F:ATP binding"/>
    <property type="evidence" value="ECO:0007669"/>
    <property type="project" value="UniProtKB-UniRule"/>
</dbReference>
<organism evidence="7 8">
    <name type="scientific">Alteromonas lipolytica</name>
    <dbReference type="NCBI Taxonomy" id="1856405"/>
    <lineage>
        <taxon>Bacteria</taxon>
        <taxon>Pseudomonadati</taxon>
        <taxon>Pseudomonadota</taxon>
        <taxon>Gammaproteobacteria</taxon>
        <taxon>Alteromonadales</taxon>
        <taxon>Alteromonadaceae</taxon>
        <taxon>Alteromonas/Salinimonas group</taxon>
        <taxon>Alteromonas</taxon>
    </lineage>
</organism>
<comment type="catalytic activity">
    <reaction evidence="4 5">
        <text>5-amino-1-(5-phospho-beta-D-ribosyl)imidazole + hydrogencarbonate + ATP = 5-carboxyamino-1-(5-phospho-D-ribosyl)imidazole + ADP + phosphate + 2 H(+)</text>
        <dbReference type="Rhea" id="RHEA:19317"/>
        <dbReference type="ChEBI" id="CHEBI:15378"/>
        <dbReference type="ChEBI" id="CHEBI:17544"/>
        <dbReference type="ChEBI" id="CHEBI:30616"/>
        <dbReference type="ChEBI" id="CHEBI:43474"/>
        <dbReference type="ChEBI" id="CHEBI:58730"/>
        <dbReference type="ChEBI" id="CHEBI:137981"/>
        <dbReference type="ChEBI" id="CHEBI:456216"/>
        <dbReference type="EC" id="6.3.4.18"/>
    </reaction>
</comment>
<dbReference type="AlphaFoldDB" id="A0A1E8F921"/>